<dbReference type="Proteomes" id="UP000016567">
    <property type="component" value="Unassembled WGS sequence"/>
</dbReference>
<reference evidence="1 2" key="1">
    <citation type="submission" date="2013-09" db="EMBL/GenBank/DDBJ databases">
        <title>Whole genome shotgun sequence of Vibrio azureus NBRC 104587.</title>
        <authorList>
            <person name="Isaki S."/>
            <person name="Hosoyama A."/>
            <person name="Numata M."/>
            <person name="Hashimoto M."/>
            <person name="Hosoyama Y."/>
            <person name="Tsuchikane K."/>
            <person name="Noguchi M."/>
            <person name="Hirakata S."/>
            <person name="Ichikawa N."/>
            <person name="Ohji S."/>
            <person name="Yamazoe A."/>
            <person name="Fujita N."/>
        </authorList>
    </citation>
    <scope>NUCLEOTIDE SEQUENCE [LARGE SCALE GENOMIC DNA]</scope>
    <source>
        <strain evidence="1 2">NBRC 104587</strain>
    </source>
</reference>
<proteinExistence type="predicted"/>
<protein>
    <submittedName>
        <fullName evidence="1">Uncharacterized protein</fullName>
    </submittedName>
</protein>
<organism evidence="1 2">
    <name type="scientific">Vibrio azureus NBRC 104587</name>
    <dbReference type="NCBI Taxonomy" id="1219077"/>
    <lineage>
        <taxon>Bacteria</taxon>
        <taxon>Pseudomonadati</taxon>
        <taxon>Pseudomonadota</taxon>
        <taxon>Gammaproteobacteria</taxon>
        <taxon>Vibrionales</taxon>
        <taxon>Vibrionaceae</taxon>
        <taxon>Vibrio</taxon>
    </lineage>
</organism>
<dbReference type="STRING" id="1219077.VAZ01S_039_00330"/>
<keyword evidence="2" id="KW-1185">Reference proteome</keyword>
<sequence>MTVHTLSDADITQALNTAKTVVADQKLVPLILTLVEHQQLYDEPPEKGLIQLINRSSGGHHEY</sequence>
<gene>
    <name evidence="1" type="ORF">VAZ01S_039_00330</name>
</gene>
<evidence type="ECO:0000313" key="2">
    <source>
        <dbReference type="Proteomes" id="UP000016567"/>
    </source>
</evidence>
<dbReference type="RefSeq" id="WP_021709958.1">
    <property type="nucleotide sequence ID" value="NZ_BAOB01000300.1"/>
</dbReference>
<evidence type="ECO:0000313" key="1">
    <source>
        <dbReference type="EMBL" id="GAD76208.1"/>
    </source>
</evidence>
<accession>U3CCY8</accession>
<comment type="caution">
    <text evidence="1">The sequence shown here is derived from an EMBL/GenBank/DDBJ whole genome shotgun (WGS) entry which is preliminary data.</text>
</comment>
<dbReference type="AlphaFoldDB" id="U3CCY8"/>
<dbReference type="EMBL" id="BATL01000039">
    <property type="protein sequence ID" value="GAD76208.1"/>
    <property type="molecule type" value="Genomic_DNA"/>
</dbReference>
<name>U3CCY8_9VIBR</name>